<dbReference type="GeneID" id="96749487"/>
<dbReference type="OrthoDB" id="68195at2"/>
<comment type="caution">
    <text evidence="4">The sequence shown here is derived from an EMBL/GenBank/DDBJ whole genome shotgun (WGS) entry which is preliminary data.</text>
</comment>
<sequence length="200" mass="21125">MNTKYSSTPARGSRGTPPQRVRRVPPAIVVSAGALIGALAVLSSQDDAKATEYTGSPDQAPAASAAESPTSRPDAPRADHDRAEALRLVNEARAEHGCEPLRRDARLAEAARRHSRDLAARRSSAHRAADGAESGAAAPADHDARAENAGATEPEHAVDAWMASPEHRADLLNCSFHTTGVGVAFDGKHRAYWTQDLARS</sequence>
<gene>
    <name evidence="4" type="ORF">San01_06120</name>
</gene>
<proteinExistence type="predicted"/>
<dbReference type="CDD" id="cd05379">
    <property type="entry name" value="CAP_bacterial"/>
    <property type="match status" value="1"/>
</dbReference>
<keyword evidence="2" id="KW-0812">Transmembrane</keyword>
<dbReference type="EMBL" id="BLAG01000004">
    <property type="protein sequence ID" value="GES28125.1"/>
    <property type="molecule type" value="Genomic_DNA"/>
</dbReference>
<accession>A0A5J4LDE1</accession>
<name>A0A5J4LDE1_9ACTN</name>
<feature type="compositionally biased region" description="Low complexity" evidence="1">
    <location>
        <begin position="56"/>
        <end position="73"/>
    </location>
</feature>
<dbReference type="InterPro" id="IPR035940">
    <property type="entry name" value="CAP_sf"/>
</dbReference>
<dbReference type="Pfam" id="PF00188">
    <property type="entry name" value="CAP"/>
    <property type="match status" value="1"/>
</dbReference>
<evidence type="ECO:0000256" key="1">
    <source>
        <dbReference type="SAM" id="MobiDB-lite"/>
    </source>
</evidence>
<dbReference type="AlphaFoldDB" id="A0A5J4LDE1"/>
<dbReference type="PANTHER" id="PTHR31157:SF1">
    <property type="entry name" value="SCP DOMAIN-CONTAINING PROTEIN"/>
    <property type="match status" value="1"/>
</dbReference>
<feature type="transmembrane region" description="Helical" evidence="2">
    <location>
        <begin position="21"/>
        <end position="42"/>
    </location>
</feature>
<feature type="region of interest" description="Disordered" evidence="1">
    <location>
        <begin position="45"/>
        <end position="78"/>
    </location>
</feature>
<dbReference type="PANTHER" id="PTHR31157">
    <property type="entry name" value="SCP DOMAIN-CONTAINING PROTEIN"/>
    <property type="match status" value="1"/>
</dbReference>
<feature type="region of interest" description="Disordered" evidence="1">
    <location>
        <begin position="112"/>
        <end position="154"/>
    </location>
</feature>
<feature type="compositionally biased region" description="Polar residues" evidence="1">
    <location>
        <begin position="1"/>
        <end position="10"/>
    </location>
</feature>
<dbReference type="Gene3D" id="3.40.33.10">
    <property type="entry name" value="CAP"/>
    <property type="match status" value="1"/>
</dbReference>
<feature type="domain" description="SCP" evidence="3">
    <location>
        <begin position="86"/>
        <end position="196"/>
    </location>
</feature>
<dbReference type="InterPro" id="IPR014044">
    <property type="entry name" value="CAP_dom"/>
</dbReference>
<keyword evidence="2" id="KW-1133">Transmembrane helix</keyword>
<keyword evidence="2" id="KW-0472">Membrane</keyword>
<evidence type="ECO:0000313" key="5">
    <source>
        <dbReference type="Proteomes" id="UP000325598"/>
    </source>
</evidence>
<dbReference type="RefSeq" id="WP_086715112.1">
    <property type="nucleotide sequence ID" value="NZ_BLAG01000004.1"/>
</dbReference>
<evidence type="ECO:0000256" key="2">
    <source>
        <dbReference type="SAM" id="Phobius"/>
    </source>
</evidence>
<protein>
    <recommendedName>
        <fullName evidence="3">SCP domain-containing protein</fullName>
    </recommendedName>
</protein>
<keyword evidence="5" id="KW-1185">Reference proteome</keyword>
<dbReference type="Proteomes" id="UP000325598">
    <property type="component" value="Unassembled WGS sequence"/>
</dbReference>
<evidence type="ECO:0000313" key="4">
    <source>
        <dbReference type="EMBL" id="GES28125.1"/>
    </source>
</evidence>
<feature type="region of interest" description="Disordered" evidence="1">
    <location>
        <begin position="1"/>
        <end position="24"/>
    </location>
</feature>
<evidence type="ECO:0000259" key="3">
    <source>
        <dbReference type="Pfam" id="PF00188"/>
    </source>
</evidence>
<reference evidence="4 5" key="1">
    <citation type="submission" date="2019-10" db="EMBL/GenBank/DDBJ databases">
        <title>Whole genome shotgun sequence of Streptomyces angustmyceticus NBRC 3934.</title>
        <authorList>
            <person name="Hosoyama A."/>
            <person name="Ichikawa N."/>
            <person name="Kimura A."/>
            <person name="Kitahashi Y."/>
            <person name="Komaki H."/>
            <person name="Uohara A."/>
        </authorList>
    </citation>
    <scope>NUCLEOTIDE SEQUENCE [LARGE SCALE GENOMIC DNA]</scope>
    <source>
        <strain evidence="4 5">NBRC 3934</strain>
    </source>
</reference>
<organism evidence="4 5">
    <name type="scientific">Streptomyces angustmyceticus</name>
    <dbReference type="NCBI Taxonomy" id="285578"/>
    <lineage>
        <taxon>Bacteria</taxon>
        <taxon>Bacillati</taxon>
        <taxon>Actinomycetota</taxon>
        <taxon>Actinomycetes</taxon>
        <taxon>Kitasatosporales</taxon>
        <taxon>Streptomycetaceae</taxon>
        <taxon>Streptomyces</taxon>
    </lineage>
</organism>
<dbReference type="SUPFAM" id="SSF55797">
    <property type="entry name" value="PR-1-like"/>
    <property type="match status" value="1"/>
</dbReference>